<keyword evidence="7" id="KW-0408">Iron</keyword>
<dbReference type="SUPFAM" id="SSF50022">
    <property type="entry name" value="ISP domain"/>
    <property type="match status" value="1"/>
</dbReference>
<sequence>MTEAKVDPPPGPADPSPGPAVSAVPAGFPMPRDAEMLFDESRRTRVIQRPGGRFPFPVPNGWFIVARSSEVEPGDIVPLYYFGRELVLYRGHDGAPYLVDAHCPHLGAHLAVGGE</sequence>
<dbReference type="InterPro" id="IPR050584">
    <property type="entry name" value="Cholesterol_7-desaturase"/>
</dbReference>
<dbReference type="Pfam" id="PF00355">
    <property type="entry name" value="Rieske"/>
    <property type="match status" value="1"/>
</dbReference>
<gene>
    <name evidence="12" type="ORF">ACFQ07_21555</name>
</gene>
<keyword evidence="13" id="KW-1185">Reference proteome</keyword>
<evidence type="ECO:0000256" key="5">
    <source>
        <dbReference type="ARBA" id="ARBA00022989"/>
    </source>
</evidence>
<dbReference type="Proteomes" id="UP001597083">
    <property type="component" value="Unassembled WGS sequence"/>
</dbReference>
<dbReference type="PROSITE" id="PS51296">
    <property type="entry name" value="RIESKE"/>
    <property type="match status" value="1"/>
</dbReference>
<feature type="region of interest" description="Disordered" evidence="10">
    <location>
        <begin position="1"/>
        <end position="22"/>
    </location>
</feature>
<comment type="caution">
    <text evidence="12">The sequence shown here is derived from an EMBL/GenBank/DDBJ whole genome shotgun (WGS) entry which is preliminary data.</text>
</comment>
<dbReference type="PANTHER" id="PTHR21266">
    <property type="entry name" value="IRON-SULFUR DOMAIN CONTAINING PROTEIN"/>
    <property type="match status" value="1"/>
</dbReference>
<evidence type="ECO:0000313" key="12">
    <source>
        <dbReference type="EMBL" id="MFD0854841.1"/>
    </source>
</evidence>
<feature type="non-terminal residue" evidence="12">
    <location>
        <position position="115"/>
    </location>
</feature>
<keyword evidence="3" id="KW-0001">2Fe-2S</keyword>
<evidence type="ECO:0000256" key="6">
    <source>
        <dbReference type="ARBA" id="ARBA00023002"/>
    </source>
</evidence>
<keyword evidence="5" id="KW-1133">Transmembrane helix</keyword>
<evidence type="ECO:0000259" key="11">
    <source>
        <dbReference type="PROSITE" id="PS51296"/>
    </source>
</evidence>
<feature type="compositionally biased region" description="Pro residues" evidence="10">
    <location>
        <begin position="7"/>
        <end position="18"/>
    </location>
</feature>
<keyword evidence="2" id="KW-0812">Transmembrane</keyword>
<proteinExistence type="predicted"/>
<dbReference type="EMBL" id="JBHTIR010003210">
    <property type="protein sequence ID" value="MFD0854841.1"/>
    <property type="molecule type" value="Genomic_DNA"/>
</dbReference>
<dbReference type="InterPro" id="IPR017941">
    <property type="entry name" value="Rieske_2Fe-2S"/>
</dbReference>
<evidence type="ECO:0000256" key="4">
    <source>
        <dbReference type="ARBA" id="ARBA00022723"/>
    </source>
</evidence>
<keyword evidence="9" id="KW-0472">Membrane</keyword>
<keyword evidence="4" id="KW-0479">Metal-binding</keyword>
<evidence type="ECO:0000256" key="9">
    <source>
        <dbReference type="ARBA" id="ARBA00023136"/>
    </source>
</evidence>
<evidence type="ECO:0000256" key="10">
    <source>
        <dbReference type="SAM" id="MobiDB-lite"/>
    </source>
</evidence>
<reference evidence="13" key="1">
    <citation type="journal article" date="2019" name="Int. J. Syst. Evol. Microbiol.">
        <title>The Global Catalogue of Microorganisms (GCM) 10K type strain sequencing project: providing services to taxonomists for standard genome sequencing and annotation.</title>
        <authorList>
            <consortium name="The Broad Institute Genomics Platform"/>
            <consortium name="The Broad Institute Genome Sequencing Center for Infectious Disease"/>
            <person name="Wu L."/>
            <person name="Ma J."/>
        </authorList>
    </citation>
    <scope>NUCLEOTIDE SEQUENCE [LARGE SCALE GENOMIC DNA]</scope>
    <source>
        <strain evidence="13">JCM 31696</strain>
    </source>
</reference>
<dbReference type="Gene3D" id="2.102.10.10">
    <property type="entry name" value="Rieske [2Fe-2S] iron-sulphur domain"/>
    <property type="match status" value="1"/>
</dbReference>
<evidence type="ECO:0000256" key="7">
    <source>
        <dbReference type="ARBA" id="ARBA00023004"/>
    </source>
</evidence>
<dbReference type="InterPro" id="IPR036922">
    <property type="entry name" value="Rieske_2Fe-2S_sf"/>
</dbReference>
<feature type="domain" description="Rieske" evidence="11">
    <location>
        <begin position="63"/>
        <end position="115"/>
    </location>
</feature>
<evidence type="ECO:0000256" key="3">
    <source>
        <dbReference type="ARBA" id="ARBA00022714"/>
    </source>
</evidence>
<protein>
    <submittedName>
        <fullName evidence="12">Rieske 2Fe-2S domain-containing protein</fullName>
    </submittedName>
</protein>
<accession>A0ABW3CJW6</accession>
<evidence type="ECO:0000256" key="8">
    <source>
        <dbReference type="ARBA" id="ARBA00023014"/>
    </source>
</evidence>
<evidence type="ECO:0000313" key="13">
    <source>
        <dbReference type="Proteomes" id="UP001597083"/>
    </source>
</evidence>
<organism evidence="12 13">
    <name type="scientific">Actinomadura adrarensis</name>
    <dbReference type="NCBI Taxonomy" id="1819600"/>
    <lineage>
        <taxon>Bacteria</taxon>
        <taxon>Bacillati</taxon>
        <taxon>Actinomycetota</taxon>
        <taxon>Actinomycetes</taxon>
        <taxon>Streptosporangiales</taxon>
        <taxon>Thermomonosporaceae</taxon>
        <taxon>Actinomadura</taxon>
    </lineage>
</organism>
<name>A0ABW3CJW6_9ACTN</name>
<keyword evidence="8" id="KW-0411">Iron-sulfur</keyword>
<keyword evidence="6" id="KW-0560">Oxidoreductase</keyword>
<evidence type="ECO:0000256" key="2">
    <source>
        <dbReference type="ARBA" id="ARBA00022692"/>
    </source>
</evidence>
<evidence type="ECO:0000256" key="1">
    <source>
        <dbReference type="ARBA" id="ARBA00004370"/>
    </source>
</evidence>
<dbReference type="PANTHER" id="PTHR21266:SF32">
    <property type="entry name" value="CHOLESTEROL 7-DESATURASE NVD"/>
    <property type="match status" value="1"/>
</dbReference>
<comment type="subcellular location">
    <subcellularLocation>
        <location evidence="1">Membrane</location>
    </subcellularLocation>
</comment>